<evidence type="ECO:0000313" key="4">
    <source>
        <dbReference type="Proteomes" id="UP000662074"/>
    </source>
</evidence>
<keyword evidence="1" id="KW-1133">Transmembrane helix</keyword>
<keyword evidence="1" id="KW-0472">Membrane</keyword>
<name>A0A917J7L5_9SPHI</name>
<dbReference type="Pfam" id="PF02470">
    <property type="entry name" value="MlaD"/>
    <property type="match status" value="1"/>
</dbReference>
<evidence type="ECO:0000313" key="3">
    <source>
        <dbReference type="EMBL" id="GGI48911.1"/>
    </source>
</evidence>
<dbReference type="PROSITE" id="PS50192">
    <property type="entry name" value="T_SNARE"/>
    <property type="match status" value="1"/>
</dbReference>
<accession>A0A917J7L5</accession>
<dbReference type="Proteomes" id="UP000662074">
    <property type="component" value="Unassembled WGS sequence"/>
</dbReference>
<feature type="transmembrane region" description="Helical" evidence="1">
    <location>
        <begin position="27"/>
        <end position="45"/>
    </location>
</feature>
<dbReference type="InterPro" id="IPR000727">
    <property type="entry name" value="T_SNARE_dom"/>
</dbReference>
<feature type="domain" description="T-SNARE coiled-coil homology" evidence="2">
    <location>
        <begin position="182"/>
        <end position="244"/>
    </location>
</feature>
<evidence type="ECO:0000256" key="1">
    <source>
        <dbReference type="SAM" id="Phobius"/>
    </source>
</evidence>
<dbReference type="PANTHER" id="PTHR33371:SF4">
    <property type="entry name" value="INTERMEMBRANE PHOSPHOLIPID TRANSPORT SYSTEM BINDING PROTEIN MLAD"/>
    <property type="match status" value="1"/>
</dbReference>
<protein>
    <submittedName>
        <fullName evidence="3">Mammalian cell entry protein</fullName>
    </submittedName>
</protein>
<organism evidence="3 4">
    <name type="scientific">Mucilaginibacter galii</name>
    <dbReference type="NCBI Taxonomy" id="2005073"/>
    <lineage>
        <taxon>Bacteria</taxon>
        <taxon>Pseudomonadati</taxon>
        <taxon>Bacteroidota</taxon>
        <taxon>Sphingobacteriia</taxon>
        <taxon>Sphingobacteriales</taxon>
        <taxon>Sphingobacteriaceae</taxon>
        <taxon>Mucilaginibacter</taxon>
    </lineage>
</organism>
<dbReference type="AlphaFoldDB" id="A0A917J7L5"/>
<keyword evidence="1" id="KW-0812">Transmembrane</keyword>
<gene>
    <name evidence="3" type="ORF">GCM10011425_01230</name>
</gene>
<reference evidence="3" key="2">
    <citation type="submission" date="2020-09" db="EMBL/GenBank/DDBJ databases">
        <authorList>
            <person name="Sun Q."/>
            <person name="Sedlacek I."/>
        </authorList>
    </citation>
    <scope>NUCLEOTIDE SEQUENCE</scope>
    <source>
        <strain evidence="3">CCM 8711</strain>
    </source>
</reference>
<comment type="caution">
    <text evidence="3">The sequence shown here is derived from an EMBL/GenBank/DDBJ whole genome shotgun (WGS) entry which is preliminary data.</text>
</comment>
<dbReference type="InterPro" id="IPR052336">
    <property type="entry name" value="MlaD_Phospholipid_Transporter"/>
</dbReference>
<evidence type="ECO:0000259" key="2">
    <source>
        <dbReference type="PROSITE" id="PS50192"/>
    </source>
</evidence>
<dbReference type="PANTHER" id="PTHR33371">
    <property type="entry name" value="INTERMEMBRANE PHOSPHOLIPID TRANSPORT SYSTEM BINDING PROTEIN MLAD-RELATED"/>
    <property type="match status" value="1"/>
</dbReference>
<reference evidence="3" key="1">
    <citation type="journal article" date="2014" name="Int. J. Syst. Evol. Microbiol.">
        <title>Complete genome sequence of Corynebacterium casei LMG S-19264T (=DSM 44701T), isolated from a smear-ripened cheese.</title>
        <authorList>
            <consortium name="US DOE Joint Genome Institute (JGI-PGF)"/>
            <person name="Walter F."/>
            <person name="Albersmeier A."/>
            <person name="Kalinowski J."/>
            <person name="Ruckert C."/>
        </authorList>
    </citation>
    <scope>NUCLEOTIDE SEQUENCE</scope>
    <source>
        <strain evidence="3">CCM 8711</strain>
    </source>
</reference>
<dbReference type="RefSeq" id="WP_229746987.1">
    <property type="nucleotide sequence ID" value="NZ_BMDO01000001.1"/>
</dbReference>
<dbReference type="InterPro" id="IPR003399">
    <property type="entry name" value="Mce/MlaD"/>
</dbReference>
<keyword evidence="4" id="KW-1185">Reference proteome</keyword>
<dbReference type="EMBL" id="BMDO01000001">
    <property type="protein sequence ID" value="GGI48911.1"/>
    <property type="molecule type" value="Genomic_DNA"/>
</dbReference>
<proteinExistence type="predicted"/>
<sequence>MNWSKQPSNIKKQLNYITLKISNETKIGILTVVGLAILILGFSYLKGNDVFSSSNKFYAIYRNVEGLTLSKPILVNGFQIGHVSNMTLQTESGFTVVEFKVDPKYPIPANTLARLESTDLLGSKAIIFELGNSRELAENKDTLRADIQGSLAQSLQPVQRKAEILMEKVDSSLAAINKILNPEFQRNVDRSFLSIANSLQTLEGTTKKIDRLVGAQSGHINAIMSNAEALTVSLRASTGRLNTTTANFERLSTDLANSNIKGTLDNANKAMGDLQATVAKINSGQGSLGLLLNDNSMYNNLNSASANLNNLFIDLKAHPKRYVSFSVFGRKAD</sequence>